<keyword evidence="2" id="KW-0732">Signal</keyword>
<evidence type="ECO:0000313" key="4">
    <source>
        <dbReference type="EMBL" id="NMP31834.1"/>
    </source>
</evidence>
<dbReference type="InterPro" id="IPR050491">
    <property type="entry name" value="AmpC-like"/>
</dbReference>
<dbReference type="PANTHER" id="PTHR46825">
    <property type="entry name" value="D-ALANYL-D-ALANINE-CARBOXYPEPTIDASE/ENDOPEPTIDASE AMPH"/>
    <property type="match status" value="1"/>
</dbReference>
<gene>
    <name evidence="4" type="ORF">HII17_09680</name>
</gene>
<dbReference type="Gene3D" id="3.40.710.10">
    <property type="entry name" value="DD-peptidase/beta-lactamase superfamily"/>
    <property type="match status" value="1"/>
</dbReference>
<feature type="domain" description="Beta-lactamase-related" evidence="3">
    <location>
        <begin position="56"/>
        <end position="374"/>
    </location>
</feature>
<proteinExistence type="predicted"/>
<comment type="caution">
    <text evidence="4">The sequence shown here is derived from an EMBL/GenBank/DDBJ whole genome shotgun (WGS) entry which is preliminary data.</text>
</comment>
<feature type="chain" id="PRO_5030548356" evidence="2">
    <location>
        <begin position="23"/>
        <end position="392"/>
    </location>
</feature>
<dbReference type="InterPro" id="IPR012338">
    <property type="entry name" value="Beta-lactam/transpept-like"/>
</dbReference>
<evidence type="ECO:0000256" key="1">
    <source>
        <dbReference type="SAM" id="MobiDB-lite"/>
    </source>
</evidence>
<keyword evidence="5" id="KW-1185">Reference proteome</keyword>
<protein>
    <submittedName>
        <fullName evidence="4">Beta-lactamase family protein</fullName>
    </submittedName>
</protein>
<dbReference type="EMBL" id="JABBXH010000003">
    <property type="protein sequence ID" value="NMP31834.1"/>
    <property type="molecule type" value="Genomic_DNA"/>
</dbReference>
<dbReference type="Pfam" id="PF00144">
    <property type="entry name" value="Beta-lactamase"/>
    <property type="match status" value="1"/>
</dbReference>
<accession>A0A7Y0Q6B3</accession>
<evidence type="ECO:0000313" key="5">
    <source>
        <dbReference type="Proteomes" id="UP000568664"/>
    </source>
</evidence>
<dbReference type="Proteomes" id="UP000568664">
    <property type="component" value="Unassembled WGS sequence"/>
</dbReference>
<evidence type="ECO:0000259" key="3">
    <source>
        <dbReference type="Pfam" id="PF00144"/>
    </source>
</evidence>
<dbReference type="PANTHER" id="PTHR46825:SF7">
    <property type="entry name" value="D-ALANYL-D-ALANINE CARBOXYPEPTIDASE"/>
    <property type="match status" value="1"/>
</dbReference>
<dbReference type="SUPFAM" id="SSF56601">
    <property type="entry name" value="beta-lactamase/transpeptidase-like"/>
    <property type="match status" value="1"/>
</dbReference>
<dbReference type="InterPro" id="IPR001466">
    <property type="entry name" value="Beta-lactam-related"/>
</dbReference>
<dbReference type="RefSeq" id="WP_169075174.1">
    <property type="nucleotide sequence ID" value="NZ_JABBXH010000003.1"/>
</dbReference>
<reference evidence="4 5" key="1">
    <citation type="submission" date="2020-04" db="EMBL/GenBank/DDBJ databases">
        <title>Thalassotalea sp. M1531, isolated from the surface of marine red alga.</title>
        <authorList>
            <person name="Pang L."/>
            <person name="Lu D.-C."/>
        </authorList>
    </citation>
    <scope>NUCLEOTIDE SEQUENCE [LARGE SCALE GENOMIC DNA]</scope>
    <source>
        <strain evidence="4 5">M1531</strain>
    </source>
</reference>
<organism evidence="4 5">
    <name type="scientific">Thalassotalea algicola</name>
    <dbReference type="NCBI Taxonomy" id="2716224"/>
    <lineage>
        <taxon>Bacteria</taxon>
        <taxon>Pseudomonadati</taxon>
        <taxon>Pseudomonadota</taxon>
        <taxon>Gammaproteobacteria</taxon>
        <taxon>Alteromonadales</taxon>
        <taxon>Colwelliaceae</taxon>
        <taxon>Thalassotalea</taxon>
    </lineage>
</organism>
<sequence>MTLTLPIKSLLIASTVSLFITACGGSSNSSKSPNQSTSQNTNQDNSQTTTVFDYQALIDGVVDHNVPGVILRVDTGQTQFVGSAGVTDTDTLEPMQNYHQQPTASAGKPMISLLVAMLAEEGLLNIDDTLDTWLDEEILERIENSRQMTLRQLLNHSAGVFNFVDDEAYITMLLEEPERYKSTLDFLPIAYDKPAQFSPGADYSYSNTGYLLASLVVDKLFDEHHSVALRERILNPLALNSTYYRGIEKSLGDFIQGYHVDDGERYLTKAHHENIATANDPVVSSVEDMGRFLKALVTDTSFISDEVRELMWGEQSLMHVDDQVYYGLGISLETFQDTTAYAHAGLNYGYRTVNIYVKEKDLTITAFINCSTEPYCTDAMDIVVNNVIREHF</sequence>
<feature type="signal peptide" evidence="2">
    <location>
        <begin position="1"/>
        <end position="22"/>
    </location>
</feature>
<feature type="region of interest" description="Disordered" evidence="1">
    <location>
        <begin position="26"/>
        <end position="46"/>
    </location>
</feature>
<evidence type="ECO:0000256" key="2">
    <source>
        <dbReference type="SAM" id="SignalP"/>
    </source>
</evidence>
<dbReference type="AlphaFoldDB" id="A0A7Y0Q6B3"/>
<name>A0A7Y0Q6B3_9GAMM</name>